<feature type="region of interest" description="Disordered" evidence="1">
    <location>
        <begin position="88"/>
        <end position="124"/>
    </location>
</feature>
<dbReference type="Proteomes" id="UP000654918">
    <property type="component" value="Unassembled WGS sequence"/>
</dbReference>
<evidence type="ECO:0000313" key="2">
    <source>
        <dbReference type="EMBL" id="KAF6822199.1"/>
    </source>
</evidence>
<accession>A0A8H6N6P6</accession>
<organism evidence="2 3">
    <name type="scientific">Colletotrichum plurivorum</name>
    <dbReference type="NCBI Taxonomy" id="2175906"/>
    <lineage>
        <taxon>Eukaryota</taxon>
        <taxon>Fungi</taxon>
        <taxon>Dikarya</taxon>
        <taxon>Ascomycota</taxon>
        <taxon>Pezizomycotina</taxon>
        <taxon>Sordariomycetes</taxon>
        <taxon>Hypocreomycetidae</taxon>
        <taxon>Glomerellales</taxon>
        <taxon>Glomerellaceae</taxon>
        <taxon>Colletotrichum</taxon>
        <taxon>Colletotrichum orchidearum species complex</taxon>
    </lineage>
</organism>
<proteinExistence type="predicted"/>
<dbReference type="EMBL" id="WIGO01000243">
    <property type="protein sequence ID" value="KAF6822199.1"/>
    <property type="molecule type" value="Genomic_DNA"/>
</dbReference>
<dbReference type="AlphaFoldDB" id="A0A8H6N6P6"/>
<comment type="caution">
    <text evidence="2">The sequence shown here is derived from an EMBL/GenBank/DDBJ whole genome shotgun (WGS) entry which is preliminary data.</text>
</comment>
<evidence type="ECO:0000256" key="1">
    <source>
        <dbReference type="SAM" id="MobiDB-lite"/>
    </source>
</evidence>
<name>A0A8H6N6P6_9PEZI</name>
<keyword evidence="3" id="KW-1185">Reference proteome</keyword>
<sequence length="363" mass="38913">MCPAAANQCNCGAADQEHGSDPGRSRSTTWLLTASVHDGVSTPETVVRDRSSHMSPSPGREALCLRMAMNTAISGSVGRLARGELHDVLPRDDGGALSSGQTPPSSPHHRRATSNPKKTRGLDYLGHVSNPGIQPERSWFLGASWNLNPINEVMGKDGYDCANLPRATSFLDEVPSAHISYAQPLSSMPTAAPEQPNVYHHSDHAEAQKPDAGAHLVPSLAAQPGALPVETRRWLLQLIRHGIGCELAREAVGTIGPEQTPPVADHGPYQRRSGSNSKSVYYQKWLHRREGLVLFLARGERSSQRFRVEMRPLPRNETIFPKSRGRGGEGATLGGVAARALISPKAQGEVPGDLAFVLGLVGG</sequence>
<feature type="region of interest" description="Disordered" evidence="1">
    <location>
        <begin position="34"/>
        <end position="59"/>
    </location>
</feature>
<protein>
    <submittedName>
        <fullName evidence="2">Uncharacterized protein</fullName>
    </submittedName>
</protein>
<feature type="region of interest" description="Disordered" evidence="1">
    <location>
        <begin position="255"/>
        <end position="275"/>
    </location>
</feature>
<evidence type="ECO:0000313" key="3">
    <source>
        <dbReference type="Proteomes" id="UP000654918"/>
    </source>
</evidence>
<gene>
    <name evidence="2" type="ORF">CPLU01_12169</name>
</gene>
<reference evidence="2" key="1">
    <citation type="journal article" date="2020" name="Phytopathology">
        <title>Genome Sequence Resources of Colletotrichum truncatum, C. plurivorum, C. musicola, and C. sojae: Four Species Pathogenic to Soybean (Glycine max).</title>
        <authorList>
            <person name="Rogerio F."/>
            <person name="Boufleur T.R."/>
            <person name="Ciampi-Guillardi M."/>
            <person name="Sukno S.A."/>
            <person name="Thon M.R."/>
            <person name="Massola Junior N.S."/>
            <person name="Baroncelli R."/>
        </authorList>
    </citation>
    <scope>NUCLEOTIDE SEQUENCE</scope>
    <source>
        <strain evidence="2">LFN00145</strain>
    </source>
</reference>